<dbReference type="Proteomes" id="UP000297245">
    <property type="component" value="Unassembled WGS sequence"/>
</dbReference>
<evidence type="ECO:0000313" key="3">
    <source>
        <dbReference type="Proteomes" id="UP000297245"/>
    </source>
</evidence>
<gene>
    <name evidence="2" type="ORF">K435DRAFT_804892</name>
</gene>
<accession>A0A4S8LCR8</accession>
<reference evidence="2 3" key="1">
    <citation type="journal article" date="2019" name="Nat. Ecol. Evol.">
        <title>Megaphylogeny resolves global patterns of mushroom evolution.</title>
        <authorList>
            <person name="Varga T."/>
            <person name="Krizsan K."/>
            <person name="Foldi C."/>
            <person name="Dima B."/>
            <person name="Sanchez-Garcia M."/>
            <person name="Sanchez-Ramirez S."/>
            <person name="Szollosi G.J."/>
            <person name="Szarkandi J.G."/>
            <person name="Papp V."/>
            <person name="Albert L."/>
            <person name="Andreopoulos W."/>
            <person name="Angelini C."/>
            <person name="Antonin V."/>
            <person name="Barry K.W."/>
            <person name="Bougher N.L."/>
            <person name="Buchanan P."/>
            <person name="Buyck B."/>
            <person name="Bense V."/>
            <person name="Catcheside P."/>
            <person name="Chovatia M."/>
            <person name="Cooper J."/>
            <person name="Damon W."/>
            <person name="Desjardin D."/>
            <person name="Finy P."/>
            <person name="Geml J."/>
            <person name="Haridas S."/>
            <person name="Hughes K."/>
            <person name="Justo A."/>
            <person name="Karasinski D."/>
            <person name="Kautmanova I."/>
            <person name="Kiss B."/>
            <person name="Kocsube S."/>
            <person name="Kotiranta H."/>
            <person name="LaButti K.M."/>
            <person name="Lechner B.E."/>
            <person name="Liimatainen K."/>
            <person name="Lipzen A."/>
            <person name="Lukacs Z."/>
            <person name="Mihaltcheva S."/>
            <person name="Morgado L.N."/>
            <person name="Niskanen T."/>
            <person name="Noordeloos M.E."/>
            <person name="Ohm R.A."/>
            <person name="Ortiz-Santana B."/>
            <person name="Ovrebo C."/>
            <person name="Racz N."/>
            <person name="Riley R."/>
            <person name="Savchenko A."/>
            <person name="Shiryaev A."/>
            <person name="Soop K."/>
            <person name="Spirin V."/>
            <person name="Szebenyi C."/>
            <person name="Tomsovsky M."/>
            <person name="Tulloss R.E."/>
            <person name="Uehling J."/>
            <person name="Grigoriev I.V."/>
            <person name="Vagvolgyi C."/>
            <person name="Papp T."/>
            <person name="Martin F.M."/>
            <person name="Miettinen O."/>
            <person name="Hibbett D.S."/>
            <person name="Nagy L.G."/>
        </authorList>
    </citation>
    <scope>NUCLEOTIDE SEQUENCE [LARGE SCALE GENOMIC DNA]</scope>
    <source>
        <strain evidence="2 3">CBS 962.96</strain>
    </source>
</reference>
<feature type="region of interest" description="Disordered" evidence="1">
    <location>
        <begin position="83"/>
        <end position="104"/>
    </location>
</feature>
<evidence type="ECO:0000256" key="1">
    <source>
        <dbReference type="SAM" id="MobiDB-lite"/>
    </source>
</evidence>
<keyword evidence="3" id="KW-1185">Reference proteome</keyword>
<sequence length="257" mass="28284">MNIVFPQLSLILGDIELSEPEGSMTNPCCKFDILSDQLTTNYQTRDAEQTLEDVVREIVAAGFKTATAHNKTRERRLDICNGEAEADGRSGGSSHEDEVEDGASFSDEADCRLNKAQLGEDNVHVVRLDHGEIGDTGYKEEDDGFFMGHAAEVFKDEVDTDGLVDTDTVFRFREDGRDVFHDFWVLISSSLAATMLLTYQQLHESGSTLLLHLLRQTGQLSPPLLHGSNVSEQSLHDRTLAAPSGLMGTVQILLRGS</sequence>
<name>A0A4S8LCR8_DENBC</name>
<dbReference type="AlphaFoldDB" id="A0A4S8LCR8"/>
<protein>
    <submittedName>
        <fullName evidence="2">Uncharacterized protein</fullName>
    </submittedName>
</protein>
<organism evidence="2 3">
    <name type="scientific">Dendrothele bispora (strain CBS 962.96)</name>
    <dbReference type="NCBI Taxonomy" id="1314807"/>
    <lineage>
        <taxon>Eukaryota</taxon>
        <taxon>Fungi</taxon>
        <taxon>Dikarya</taxon>
        <taxon>Basidiomycota</taxon>
        <taxon>Agaricomycotina</taxon>
        <taxon>Agaricomycetes</taxon>
        <taxon>Agaricomycetidae</taxon>
        <taxon>Agaricales</taxon>
        <taxon>Agaricales incertae sedis</taxon>
        <taxon>Dendrothele</taxon>
    </lineage>
</organism>
<evidence type="ECO:0000313" key="2">
    <source>
        <dbReference type="EMBL" id="THU86697.1"/>
    </source>
</evidence>
<proteinExistence type="predicted"/>
<dbReference type="EMBL" id="ML179484">
    <property type="protein sequence ID" value="THU86697.1"/>
    <property type="molecule type" value="Genomic_DNA"/>
</dbReference>